<dbReference type="EMBL" id="RIBY02000069">
    <property type="protein sequence ID" value="KAH9845445.1"/>
    <property type="molecule type" value="Genomic_DNA"/>
</dbReference>
<evidence type="ECO:0000259" key="2">
    <source>
        <dbReference type="Pfam" id="PF20150"/>
    </source>
</evidence>
<organism evidence="3 4">
    <name type="scientific">Teratosphaeria destructans</name>
    <dbReference type="NCBI Taxonomy" id="418781"/>
    <lineage>
        <taxon>Eukaryota</taxon>
        <taxon>Fungi</taxon>
        <taxon>Dikarya</taxon>
        <taxon>Ascomycota</taxon>
        <taxon>Pezizomycotina</taxon>
        <taxon>Dothideomycetes</taxon>
        <taxon>Dothideomycetidae</taxon>
        <taxon>Mycosphaerellales</taxon>
        <taxon>Teratosphaeriaceae</taxon>
        <taxon>Teratosphaeria</taxon>
    </lineage>
</organism>
<feature type="region of interest" description="Disordered" evidence="1">
    <location>
        <begin position="123"/>
        <end position="155"/>
    </location>
</feature>
<name>A0A9W7T0W8_9PEZI</name>
<dbReference type="PANTHER" id="PTHR42085">
    <property type="entry name" value="F-BOX DOMAIN-CONTAINING PROTEIN"/>
    <property type="match status" value="1"/>
</dbReference>
<reference evidence="3 4" key="1">
    <citation type="journal article" date="2018" name="IMA Fungus">
        <title>IMA Genome-F 10: Nine draft genome sequences of Claviceps purpurea s.lat., including C. arundinis, C. humidiphila, and C. cf. spartinae, pseudomolecules for the pitch canker pathogen Fusarium circinatum, draft genome of Davidsoniella eucalypti, Grosmannia galeiformis, Quambalaria eucalypti, and Teratosphaeria destructans.</title>
        <authorList>
            <person name="Wingfield B.D."/>
            <person name="Liu M."/>
            <person name="Nguyen H.D."/>
            <person name="Lane F.A."/>
            <person name="Morgan S.W."/>
            <person name="De Vos L."/>
            <person name="Wilken P.M."/>
            <person name="Duong T.A."/>
            <person name="Aylward J."/>
            <person name="Coetzee M.P."/>
            <person name="Dadej K."/>
            <person name="De Beer Z.W."/>
            <person name="Findlay W."/>
            <person name="Havenga M."/>
            <person name="Kolarik M."/>
            <person name="Menzies J.G."/>
            <person name="Naidoo K."/>
            <person name="Pochopski O."/>
            <person name="Shoukouhi P."/>
            <person name="Santana Q.C."/>
            <person name="Seifert K.A."/>
            <person name="Soal N."/>
            <person name="Steenkamp E.T."/>
            <person name="Tatham C.T."/>
            <person name="van der Nest M.A."/>
            <person name="Wingfield M.J."/>
        </authorList>
    </citation>
    <scope>NUCLEOTIDE SEQUENCE [LARGE SCALE GENOMIC DNA]</scope>
    <source>
        <strain evidence="3">CMW44962</strain>
    </source>
</reference>
<dbReference type="AlphaFoldDB" id="A0A9W7T0W8"/>
<dbReference type="InterPro" id="IPR045518">
    <property type="entry name" value="2EXR"/>
</dbReference>
<evidence type="ECO:0000256" key="1">
    <source>
        <dbReference type="SAM" id="MobiDB-lite"/>
    </source>
</evidence>
<accession>A0A9W7T0W8</accession>
<keyword evidence="4" id="KW-1185">Reference proteome</keyword>
<dbReference type="PANTHER" id="PTHR42085:SF8">
    <property type="entry name" value="F-BOX DOMAIN-CONTAINING PROTEIN"/>
    <property type="match status" value="1"/>
</dbReference>
<feature type="domain" description="2EXR" evidence="2">
    <location>
        <begin position="80"/>
        <end position="178"/>
    </location>
</feature>
<dbReference type="Pfam" id="PF20150">
    <property type="entry name" value="2EXR"/>
    <property type="match status" value="1"/>
</dbReference>
<gene>
    <name evidence="3" type="ORF">Tdes44962_MAKER06654</name>
</gene>
<comment type="caution">
    <text evidence="3">The sequence shown here is derived from an EMBL/GenBank/DDBJ whole genome shotgun (WGS) entry which is preliminary data.</text>
</comment>
<feature type="compositionally biased region" description="Basic residues" evidence="1">
    <location>
        <begin position="55"/>
        <end position="72"/>
    </location>
</feature>
<dbReference type="Proteomes" id="UP001138500">
    <property type="component" value="Unassembled WGS sequence"/>
</dbReference>
<sequence>MAASTTTTTLPAKRKRLPISYAAADEALDSMLGVEAFEADYESDGDVDMTYGSRAKPKTKSKPAKRRKTSRNAKKEKPFPFMLLPAELRDVIYELALTDPSGVALASTTKDYRRTVTRIPSSSASGYRYRGRRWRHGRHDSQQSQRSQTRGAKPNQLVPSLLAVSKAVHAEAVGWLYQQPIIVSDNYALHSFLASIGSHRTQVTDIVVRGWGEGRGAHKAMNYCAFAMLSTCTNLKSLFLDCEIGYVRRPYRLARQIFRDANVWLDAYGARHGSKDAAVDMLELRECNFDRNEAPVWNHRDLQLPEKDNFKKEFKAELRRLLG</sequence>
<reference evidence="3 4" key="2">
    <citation type="journal article" date="2021" name="Curr. Genet.">
        <title>Genetic response to nitrogen starvation in the aggressive Eucalyptus foliar pathogen Teratosphaeria destructans.</title>
        <authorList>
            <person name="Havenga M."/>
            <person name="Wingfield B.D."/>
            <person name="Wingfield M.J."/>
            <person name="Dreyer L.L."/>
            <person name="Roets F."/>
            <person name="Aylward J."/>
        </authorList>
    </citation>
    <scope>NUCLEOTIDE SEQUENCE [LARGE SCALE GENOMIC DNA]</scope>
    <source>
        <strain evidence="3">CMW44962</strain>
    </source>
</reference>
<feature type="compositionally biased region" description="Basic residues" evidence="1">
    <location>
        <begin position="129"/>
        <end position="138"/>
    </location>
</feature>
<protein>
    <recommendedName>
        <fullName evidence="2">2EXR domain-containing protein</fullName>
    </recommendedName>
</protein>
<proteinExistence type="predicted"/>
<dbReference type="InterPro" id="IPR038883">
    <property type="entry name" value="AN11006-like"/>
</dbReference>
<evidence type="ECO:0000313" key="3">
    <source>
        <dbReference type="EMBL" id="KAH9845445.1"/>
    </source>
</evidence>
<feature type="region of interest" description="Disordered" evidence="1">
    <location>
        <begin position="44"/>
        <end position="76"/>
    </location>
</feature>
<evidence type="ECO:0000313" key="4">
    <source>
        <dbReference type="Proteomes" id="UP001138500"/>
    </source>
</evidence>
<dbReference type="OrthoDB" id="5397846at2759"/>